<feature type="transmembrane region" description="Helical" evidence="8">
    <location>
        <begin position="258"/>
        <end position="279"/>
    </location>
</feature>
<evidence type="ECO:0000256" key="1">
    <source>
        <dbReference type="ARBA" id="ARBA00003420"/>
    </source>
</evidence>
<evidence type="ECO:0000259" key="9">
    <source>
        <dbReference type="Pfam" id="PF03151"/>
    </source>
</evidence>
<accession>A0A8H4XFV9</accession>
<keyword evidence="11" id="KW-1185">Reference proteome</keyword>
<gene>
    <name evidence="10" type="ORF">FSARC_862</name>
</gene>
<feature type="transmembrane region" description="Helical" evidence="8">
    <location>
        <begin position="286"/>
        <end position="303"/>
    </location>
</feature>
<dbReference type="OrthoDB" id="5083606at2759"/>
<feature type="transmembrane region" description="Helical" evidence="8">
    <location>
        <begin position="230"/>
        <end position="252"/>
    </location>
</feature>
<evidence type="ECO:0000313" key="11">
    <source>
        <dbReference type="Proteomes" id="UP000622797"/>
    </source>
</evidence>
<dbReference type="Pfam" id="PF03151">
    <property type="entry name" value="TPT"/>
    <property type="match status" value="1"/>
</dbReference>
<evidence type="ECO:0000256" key="3">
    <source>
        <dbReference type="ARBA" id="ARBA00010425"/>
    </source>
</evidence>
<comment type="subcellular location">
    <subcellularLocation>
        <location evidence="2">Endoplasmic reticulum membrane</location>
        <topology evidence="2">Multi-pass membrane protein</topology>
    </subcellularLocation>
</comment>
<dbReference type="InterPro" id="IPR004853">
    <property type="entry name" value="Sugar_P_trans_dom"/>
</dbReference>
<feature type="transmembrane region" description="Helical" evidence="8">
    <location>
        <begin position="80"/>
        <end position="104"/>
    </location>
</feature>
<feature type="transmembrane region" description="Helical" evidence="8">
    <location>
        <begin position="38"/>
        <end position="60"/>
    </location>
</feature>
<keyword evidence="5 8" id="KW-0812">Transmembrane</keyword>
<reference evidence="10" key="2">
    <citation type="submission" date="2020-05" db="EMBL/GenBank/DDBJ databases">
        <authorList>
            <person name="Kim H.-S."/>
            <person name="Proctor R.H."/>
            <person name="Brown D.W."/>
        </authorList>
    </citation>
    <scope>NUCLEOTIDE SEQUENCE</scope>
    <source>
        <strain evidence="10">NRRL 20472</strain>
    </source>
</reference>
<evidence type="ECO:0000256" key="6">
    <source>
        <dbReference type="ARBA" id="ARBA00022989"/>
    </source>
</evidence>
<proteinExistence type="inferred from homology"/>
<evidence type="ECO:0000256" key="4">
    <source>
        <dbReference type="ARBA" id="ARBA00011182"/>
    </source>
</evidence>
<comment type="similarity">
    <text evidence="3">Belongs to the TPT transporter family. SLC35D subfamily.</text>
</comment>
<name>A0A8H4XFV9_9HYPO</name>
<reference evidence="10" key="1">
    <citation type="journal article" date="2020" name="BMC Genomics">
        <title>Correction to: Identification and distribution of gene clusters required for synthesis of sphingolipid metabolism inhibitors in diverse species of the filamentous fungus Fusarium.</title>
        <authorList>
            <person name="Kim H.S."/>
            <person name="Lohmar J.M."/>
            <person name="Busman M."/>
            <person name="Brown D.W."/>
            <person name="Naumann T.A."/>
            <person name="Divon H.H."/>
            <person name="Lysoe E."/>
            <person name="Uhlig S."/>
            <person name="Proctor R.H."/>
        </authorList>
    </citation>
    <scope>NUCLEOTIDE SEQUENCE</scope>
    <source>
        <strain evidence="10">NRRL 20472</strain>
    </source>
</reference>
<comment type="caution">
    <text evidence="10">The sequence shown here is derived from an EMBL/GenBank/DDBJ whole genome shotgun (WGS) entry which is preliminary data.</text>
</comment>
<comment type="subunit">
    <text evidence="4">Homooligomer.</text>
</comment>
<dbReference type="AlphaFoldDB" id="A0A8H4XFV9"/>
<protein>
    <recommendedName>
        <fullName evidence="9">Sugar phosphate transporter domain-containing protein</fullName>
    </recommendedName>
</protein>
<feature type="transmembrane region" description="Helical" evidence="8">
    <location>
        <begin position="138"/>
        <end position="157"/>
    </location>
</feature>
<keyword evidence="7 8" id="KW-0472">Membrane</keyword>
<feature type="domain" description="Sugar phosphate transporter" evidence="9">
    <location>
        <begin position="51"/>
        <end position="302"/>
    </location>
</feature>
<evidence type="ECO:0000256" key="5">
    <source>
        <dbReference type="ARBA" id="ARBA00022692"/>
    </source>
</evidence>
<comment type="function">
    <text evidence="1">Involved in the import of GDP-mannose from the cytoplasm into the Golgi lumen.</text>
</comment>
<feature type="transmembrane region" description="Helical" evidence="8">
    <location>
        <begin position="116"/>
        <end position="132"/>
    </location>
</feature>
<feature type="transmembrane region" description="Helical" evidence="8">
    <location>
        <begin position="197"/>
        <end position="218"/>
    </location>
</feature>
<dbReference type="GO" id="GO:0005789">
    <property type="term" value="C:endoplasmic reticulum membrane"/>
    <property type="evidence" value="ECO:0007669"/>
    <property type="project" value="UniProtKB-SubCell"/>
</dbReference>
<evidence type="ECO:0000256" key="7">
    <source>
        <dbReference type="ARBA" id="ARBA00023136"/>
    </source>
</evidence>
<sequence length="380" mass="41929">MADQIQFRGSDYAQLPSVESFQTSPDLSRQKPETPSSLKCSTAILLISWHLLFAAIVTQILARTTTYLDSRHDLPKSWTFYLTTVLPIGIVSSGSLVCSNFVYLHLSVAFIQMLKAASPVSVLLISWIFGVVDPTMGQIINIMVIVLGVVVASAGTIEFSWVGVLFQIGGLGFEAVRVVMIQIMLKGEGLKMDAMVGLYYYAPVVALLNLFVAFIIEIPYFDMADLHRVGFLMLFLNAAVAFALSFTSMVLIGKTSGLVMSLSGIFKNILLIVVSVILWHVTITPVQLIGFSVTLCALVYYSFGWERIVHGYYTSKDWVLDLVAELALNKGISYKGISLSKLKILWIVLGVVFVCLTILALYIGYQSGAYKSIMAWVWTH</sequence>
<keyword evidence="6 8" id="KW-1133">Transmembrane helix</keyword>
<evidence type="ECO:0000313" key="10">
    <source>
        <dbReference type="EMBL" id="KAF4972589.1"/>
    </source>
</evidence>
<evidence type="ECO:0000256" key="8">
    <source>
        <dbReference type="SAM" id="Phobius"/>
    </source>
</evidence>
<evidence type="ECO:0000256" key="2">
    <source>
        <dbReference type="ARBA" id="ARBA00004477"/>
    </source>
</evidence>
<organism evidence="10 11">
    <name type="scientific">Fusarium sarcochroum</name>
    <dbReference type="NCBI Taxonomy" id="1208366"/>
    <lineage>
        <taxon>Eukaryota</taxon>
        <taxon>Fungi</taxon>
        <taxon>Dikarya</taxon>
        <taxon>Ascomycota</taxon>
        <taxon>Pezizomycotina</taxon>
        <taxon>Sordariomycetes</taxon>
        <taxon>Hypocreomycetidae</taxon>
        <taxon>Hypocreales</taxon>
        <taxon>Nectriaceae</taxon>
        <taxon>Fusarium</taxon>
        <taxon>Fusarium lateritium species complex</taxon>
    </lineage>
</organism>
<dbReference type="PANTHER" id="PTHR11132">
    <property type="entry name" value="SOLUTE CARRIER FAMILY 35"/>
    <property type="match status" value="1"/>
</dbReference>
<dbReference type="Proteomes" id="UP000622797">
    <property type="component" value="Unassembled WGS sequence"/>
</dbReference>
<dbReference type="EMBL" id="JABEXW010000052">
    <property type="protein sequence ID" value="KAF4972589.1"/>
    <property type="molecule type" value="Genomic_DNA"/>
</dbReference>
<dbReference type="InterPro" id="IPR050186">
    <property type="entry name" value="TPT_transporter"/>
</dbReference>
<feature type="transmembrane region" description="Helical" evidence="8">
    <location>
        <begin position="344"/>
        <end position="365"/>
    </location>
</feature>